<dbReference type="PROSITE" id="PS00485">
    <property type="entry name" value="A_DEAMINASE"/>
    <property type="match status" value="1"/>
</dbReference>
<evidence type="ECO:0000256" key="9">
    <source>
        <dbReference type="SAM" id="Coils"/>
    </source>
</evidence>
<keyword evidence="7" id="KW-0862">Zinc</keyword>
<dbReference type="Gene3D" id="3.30.420.10">
    <property type="entry name" value="Ribonuclease H-like superfamily/Ribonuclease H"/>
    <property type="match status" value="1"/>
</dbReference>
<evidence type="ECO:0000256" key="4">
    <source>
        <dbReference type="ARBA" id="ARBA00012775"/>
    </source>
</evidence>
<evidence type="ECO:0000256" key="3">
    <source>
        <dbReference type="ARBA" id="ARBA00006676"/>
    </source>
</evidence>
<gene>
    <name evidence="11" type="ORF">QTP70_006790</name>
</gene>
<keyword evidence="8" id="KW-0546">Nucleotide metabolism</keyword>
<evidence type="ECO:0000256" key="8">
    <source>
        <dbReference type="ARBA" id="ARBA00023080"/>
    </source>
</evidence>
<dbReference type="GO" id="GO:0032264">
    <property type="term" value="P:IMP salvage"/>
    <property type="evidence" value="ECO:0007669"/>
    <property type="project" value="InterPro"/>
</dbReference>
<evidence type="ECO:0000256" key="6">
    <source>
        <dbReference type="ARBA" id="ARBA00022801"/>
    </source>
</evidence>
<dbReference type="Gene3D" id="3.60.10.10">
    <property type="entry name" value="Endonuclease/exonuclease/phosphatase"/>
    <property type="match status" value="1"/>
</dbReference>
<dbReference type="Gene3D" id="3.20.20.140">
    <property type="entry name" value="Metal-dependent hydrolases"/>
    <property type="match status" value="3"/>
</dbReference>
<dbReference type="GO" id="GO:0046033">
    <property type="term" value="P:AMP metabolic process"/>
    <property type="evidence" value="ECO:0007669"/>
    <property type="project" value="TreeGrafter"/>
</dbReference>
<evidence type="ECO:0000256" key="7">
    <source>
        <dbReference type="ARBA" id="ARBA00022833"/>
    </source>
</evidence>
<dbReference type="InterPro" id="IPR000477">
    <property type="entry name" value="RT_dom"/>
</dbReference>
<dbReference type="SUPFAM" id="SSF46689">
    <property type="entry name" value="Homeodomain-like"/>
    <property type="match status" value="1"/>
</dbReference>
<dbReference type="InterPro" id="IPR043502">
    <property type="entry name" value="DNA/RNA_pol_sf"/>
</dbReference>
<dbReference type="EMBL" id="JAUCMX010000010">
    <property type="protein sequence ID" value="KAK3533079.1"/>
    <property type="molecule type" value="Genomic_DNA"/>
</dbReference>
<dbReference type="InterPro" id="IPR036691">
    <property type="entry name" value="Endo/exonu/phosph_ase_sf"/>
</dbReference>
<feature type="coiled-coil region" evidence="9">
    <location>
        <begin position="1053"/>
        <end position="1087"/>
    </location>
</feature>
<organism evidence="11 12">
    <name type="scientific">Hemibagrus guttatus</name>
    <dbReference type="NCBI Taxonomy" id="175788"/>
    <lineage>
        <taxon>Eukaryota</taxon>
        <taxon>Metazoa</taxon>
        <taxon>Chordata</taxon>
        <taxon>Craniata</taxon>
        <taxon>Vertebrata</taxon>
        <taxon>Euteleostomi</taxon>
        <taxon>Actinopterygii</taxon>
        <taxon>Neopterygii</taxon>
        <taxon>Teleostei</taxon>
        <taxon>Ostariophysi</taxon>
        <taxon>Siluriformes</taxon>
        <taxon>Bagridae</taxon>
        <taxon>Hemibagrus</taxon>
    </lineage>
</organism>
<keyword evidence="9" id="KW-0175">Coiled coil</keyword>
<sequence length="1487" mass="173213">MGRGSPIPPMLRRKIVEQYQKGVSQRKIANSLKLSSSSTVHNIIQRFRESGTISVRKGQGRKTILDARDLRALRQHCITYRNATVMEITTWAQEYFQKTLSVNTIHRAIRRCRLKLYRSKKKPYLNMIQKRRRFLWAKAHLKWTVAKWKTVLWSDESKFEVLFGKLGHHVIRTKEDKDNPSCYQRSVQKPASLMVWGCMSACGMGSLHIWKGTINAESVPTFLESEMPRQFPKVTLSDVDEEVRLLAEKVYASALKEEENKDAISMYTVPEDCPIGLQQAKDRELLRELAEQHSEETAKRKKSLKMIRSQSMQIPVCVDWARAMPTPLVTPSIPCPSIPDNFPEYQRVTISGDYCAGITVEDYEQAAKSLLKALFIREKYSKLAYHHFPQTTARFLRSAENLKWREEDEVLPDICPCPQEGEDPYSMENIPENLNYKLKMRDGIIHVYENTTALRENRPHCLPYPDLETFAIDMSHVLAMIADGPTKTYCHRRLNFLSSKFYLHEMLNEMAELKELKGVPHRDFYNVRKVDTHIHAAACMNQKHLLNFIQSTYQTDAERVVLEKAGQRLTLKQVFNNLNMDPYDLTVDSLDVHAGRQTFHRFDKFNSKYNPVGASELREIYLKSDNYIEGEYFARLIKEVAHDLEESKYQHAEPRLSIYGRSPEEWESLAHWFIQHKVHSPNMRWVIQVPRIYDIFMSRKLIPNFAKMLENVFLPLFEATVNPQKHKELHVFLKYVSGFDSVDDESKHSDHMFSYKSPKPEQWTTGENPPYSYYLFHMYANIMVLNNLRKERGLSTFQFRPHCGEAGSITHLVSAFLTADNISHGLNLKKVGCELEEKERFWSELDEVMESIPTGERVVIGADFNGHVGEGDEEVMGKFGVKERNLEGQMVVDFAKRMDMAVVNTYFQKREEHRVTYKSGGRSTQVDYILCRRGNLKEISDCKVVVGESVARQHRMVVCRMTLMVCKKKRSETEKKTKWWKLKKEECCEEFRQKLRQALGGQVLLPDDWETTAEVIRETGRKVLGVSSGRRKEDKETWWWNEEVQDSIQRKRLAKKKWDMDRTEENRQEYKELQRRVKREVSKAKQKAYDELYTRLDTREGQKDLYRLARQRDRDGKDVQQKVDKIRKDEVRKALKRMKSGKAVGPDDIPVESCSNYRGIKLISHTMKKAYDRVPREELWYCMRKSGVAEKYVRVVQDMYERSRTVVRCAVGQTEEFNVEVGLHQGSALSPFLFAIVMDQLSEEVRQESPWTMMFADDIVICSESREQVEENLERWRFALERRGMKVSRSKTEYMCVNEREGSGTVRLQGEEVKRVQEFKYLGSTVQSNGECGKESPVLQYLYYLAQVPIAMSPLSNNSLFLEYSKNPLREYLHKGLCVSLSTDDPMQFHYTKEALMEEYAIAAQLWKLSTCDLCEIARNSVLQSGLSHQEKKYFLGANYLNDGPEGNDIRRTNVAQIRMAYRHETLCNELSFLVDAMKSEALGSQT</sequence>
<dbReference type="GO" id="GO:0003876">
    <property type="term" value="F:AMP deaminase activity"/>
    <property type="evidence" value="ECO:0007669"/>
    <property type="project" value="UniProtKB-EC"/>
</dbReference>
<keyword evidence="5" id="KW-0479">Metal-binding</keyword>
<name>A0AAE0QUJ9_9TELE</name>
<feature type="domain" description="Reverse transcriptase" evidence="10">
    <location>
        <begin position="1078"/>
        <end position="1326"/>
    </location>
</feature>
<dbReference type="FunFam" id="3.20.20.140:FF:000216">
    <property type="entry name" value="AMP deaminase"/>
    <property type="match status" value="1"/>
</dbReference>
<dbReference type="SUPFAM" id="SSF51556">
    <property type="entry name" value="Metallo-dependent hydrolases"/>
    <property type="match status" value="2"/>
</dbReference>
<dbReference type="InterPro" id="IPR006650">
    <property type="entry name" value="A/AMP_deam_AS"/>
</dbReference>
<dbReference type="InterPro" id="IPR009057">
    <property type="entry name" value="Homeodomain-like_sf"/>
</dbReference>
<evidence type="ECO:0000313" key="12">
    <source>
        <dbReference type="Proteomes" id="UP001274896"/>
    </source>
</evidence>
<dbReference type="SUPFAM" id="SSF56219">
    <property type="entry name" value="DNase I-like"/>
    <property type="match status" value="1"/>
</dbReference>
<dbReference type="Pfam" id="PF00078">
    <property type="entry name" value="RVT_1"/>
    <property type="match status" value="1"/>
</dbReference>
<reference evidence="11" key="1">
    <citation type="submission" date="2023-06" db="EMBL/GenBank/DDBJ databases">
        <title>Male Hemibagrus guttatus genome.</title>
        <authorList>
            <person name="Bian C."/>
        </authorList>
    </citation>
    <scope>NUCLEOTIDE SEQUENCE</scope>
    <source>
        <strain evidence="11">Male_cb2023</strain>
        <tissue evidence="11">Muscle</tissue>
    </source>
</reference>
<keyword evidence="6" id="KW-0378">Hydrolase</keyword>
<dbReference type="PANTHER" id="PTHR11359:SF2">
    <property type="entry name" value="AMP DEAMINASE 3"/>
    <property type="match status" value="1"/>
</dbReference>
<dbReference type="EC" id="3.5.4.6" evidence="4"/>
<dbReference type="InterPro" id="IPR032466">
    <property type="entry name" value="Metal_Hydrolase"/>
</dbReference>
<dbReference type="Gene3D" id="1.10.10.10">
    <property type="entry name" value="Winged helix-like DNA-binding domain superfamily/Winged helix DNA-binding domain"/>
    <property type="match status" value="1"/>
</dbReference>
<dbReference type="Pfam" id="PF13518">
    <property type="entry name" value="HTH_28"/>
    <property type="match status" value="1"/>
</dbReference>
<dbReference type="InterPro" id="IPR036388">
    <property type="entry name" value="WH-like_DNA-bd_sf"/>
</dbReference>
<dbReference type="InterPro" id="IPR055247">
    <property type="entry name" value="InsJ-like_HTH"/>
</dbReference>
<dbReference type="GO" id="GO:0003676">
    <property type="term" value="F:nucleic acid binding"/>
    <property type="evidence" value="ECO:0007669"/>
    <property type="project" value="InterPro"/>
</dbReference>
<dbReference type="GO" id="GO:0046872">
    <property type="term" value="F:metal ion binding"/>
    <property type="evidence" value="ECO:0007669"/>
    <property type="project" value="UniProtKB-KW"/>
</dbReference>
<dbReference type="Proteomes" id="UP001274896">
    <property type="component" value="Unassembled WGS sequence"/>
</dbReference>
<keyword evidence="12" id="KW-1185">Reference proteome</keyword>
<protein>
    <recommendedName>
        <fullName evidence="4">AMP deaminase</fullName>
        <ecNumber evidence="4">3.5.4.6</ecNumber>
    </recommendedName>
</protein>
<dbReference type="PANTHER" id="PTHR11359">
    <property type="entry name" value="AMP DEAMINASE"/>
    <property type="match status" value="1"/>
</dbReference>
<comment type="caution">
    <text evidence="11">The sequence shown here is derived from an EMBL/GenBank/DDBJ whole genome shotgun (WGS) entry which is preliminary data.</text>
</comment>
<evidence type="ECO:0000256" key="5">
    <source>
        <dbReference type="ARBA" id="ARBA00022723"/>
    </source>
</evidence>
<evidence type="ECO:0000259" key="10">
    <source>
        <dbReference type="PROSITE" id="PS50878"/>
    </source>
</evidence>
<comment type="similarity">
    <text evidence="3">Belongs to the metallo-dependent hydrolases superfamily. Adenosine and AMP deaminases family.</text>
</comment>
<comment type="pathway">
    <text evidence="2">Purine metabolism; IMP biosynthesis via salvage pathway; IMP from AMP: step 1/1.</text>
</comment>
<dbReference type="InterPro" id="IPR036397">
    <property type="entry name" value="RNaseH_sf"/>
</dbReference>
<dbReference type="SUPFAM" id="SSF56672">
    <property type="entry name" value="DNA/RNA polymerases"/>
    <property type="match status" value="1"/>
</dbReference>
<dbReference type="NCBIfam" id="TIGR01429">
    <property type="entry name" value="AMP_deaminase"/>
    <property type="match status" value="1"/>
</dbReference>
<proteinExistence type="inferred from homology"/>
<evidence type="ECO:0000256" key="2">
    <source>
        <dbReference type="ARBA" id="ARBA00004955"/>
    </source>
</evidence>
<comment type="cofactor">
    <cofactor evidence="1">
        <name>Zn(2+)</name>
        <dbReference type="ChEBI" id="CHEBI:29105"/>
    </cofactor>
</comment>
<dbReference type="InterPro" id="IPR006329">
    <property type="entry name" value="AMPD"/>
</dbReference>
<dbReference type="GO" id="GO:0006259">
    <property type="term" value="P:DNA metabolic process"/>
    <property type="evidence" value="ECO:0007669"/>
    <property type="project" value="UniProtKB-ARBA"/>
</dbReference>
<accession>A0AAE0QUJ9</accession>
<dbReference type="PROSITE" id="PS50878">
    <property type="entry name" value="RT_POL"/>
    <property type="match status" value="1"/>
</dbReference>
<evidence type="ECO:0000313" key="11">
    <source>
        <dbReference type="EMBL" id="KAK3533079.1"/>
    </source>
</evidence>
<evidence type="ECO:0000256" key="1">
    <source>
        <dbReference type="ARBA" id="ARBA00001947"/>
    </source>
</evidence>
<dbReference type="GO" id="GO:0005829">
    <property type="term" value="C:cytosol"/>
    <property type="evidence" value="ECO:0007669"/>
    <property type="project" value="TreeGrafter"/>
</dbReference>
<dbReference type="Pfam" id="PF19326">
    <property type="entry name" value="AMP_deaminase"/>
    <property type="match status" value="2"/>
</dbReference>